<proteinExistence type="inferred from homology"/>
<keyword evidence="3" id="KW-1003">Cell membrane</keyword>
<dbReference type="CDD" id="cd06261">
    <property type="entry name" value="TM_PBP2"/>
    <property type="match status" value="1"/>
</dbReference>
<keyword evidence="5 7" id="KW-1133">Transmembrane helix</keyword>
<keyword evidence="6 7" id="KW-0472">Membrane</keyword>
<comment type="similarity">
    <text evidence="7">Belongs to the binding-protein-dependent transport system permease family.</text>
</comment>
<evidence type="ECO:0000259" key="8">
    <source>
        <dbReference type="PROSITE" id="PS50928"/>
    </source>
</evidence>
<protein>
    <submittedName>
        <fullName evidence="9">ABC transporter permease subunit</fullName>
    </submittedName>
</protein>
<keyword evidence="4 7" id="KW-0812">Transmembrane</keyword>
<dbReference type="PANTHER" id="PTHR43744">
    <property type="entry name" value="ABC TRANSPORTER PERMEASE PROTEIN MG189-RELATED-RELATED"/>
    <property type="match status" value="1"/>
</dbReference>
<sequence>MSATTVSELPVTTRRRKRPIGRWIGLTALFLVALFPIYWIVVSSVTPGGKLLTAPPRYLPTEFTFDNFVRLFTQYPVGKAMANSLIISITSTVVSVAISYLAAYAFARYSFPGSKLLLGLLLLSSSLPQIATVIPLFDVFGDLDLVDSLTGLNILITSAITPFTVWILTTFIRRVPVEVEEAAKIDGASMIGVIFRITLPLTMPAVATMLVINFIHCWNELFYPLIFAQSADSQPLALGLLNLSASVANAGKPWDLISALTVIMIAPIICVVIAFEPFITKGLAATDK</sequence>
<dbReference type="InterPro" id="IPR035906">
    <property type="entry name" value="MetI-like_sf"/>
</dbReference>
<evidence type="ECO:0000256" key="1">
    <source>
        <dbReference type="ARBA" id="ARBA00004651"/>
    </source>
</evidence>
<evidence type="ECO:0000256" key="3">
    <source>
        <dbReference type="ARBA" id="ARBA00022475"/>
    </source>
</evidence>
<feature type="transmembrane region" description="Helical" evidence="7">
    <location>
        <begin position="116"/>
        <end position="137"/>
    </location>
</feature>
<evidence type="ECO:0000256" key="5">
    <source>
        <dbReference type="ARBA" id="ARBA00022989"/>
    </source>
</evidence>
<reference evidence="9 10" key="1">
    <citation type="submission" date="2019-11" db="EMBL/GenBank/DDBJ databases">
        <authorList>
            <person name="Jiang L.-Q."/>
        </authorList>
    </citation>
    <scope>NUCLEOTIDE SEQUENCE [LARGE SCALE GENOMIC DNA]</scope>
    <source>
        <strain evidence="9 10">YIM 132087</strain>
    </source>
</reference>
<evidence type="ECO:0000256" key="2">
    <source>
        <dbReference type="ARBA" id="ARBA00022448"/>
    </source>
</evidence>
<dbReference type="Gene3D" id="1.10.3720.10">
    <property type="entry name" value="MetI-like"/>
    <property type="match status" value="1"/>
</dbReference>
<comment type="caution">
    <text evidence="9">The sequence shown here is derived from an EMBL/GenBank/DDBJ whole genome shotgun (WGS) entry which is preliminary data.</text>
</comment>
<dbReference type="SUPFAM" id="SSF161098">
    <property type="entry name" value="MetI-like"/>
    <property type="match status" value="1"/>
</dbReference>
<name>A0A7K1FGX4_9ACTN</name>
<feature type="transmembrane region" description="Helical" evidence="7">
    <location>
        <begin position="23"/>
        <end position="41"/>
    </location>
</feature>
<dbReference type="Proteomes" id="UP000460221">
    <property type="component" value="Unassembled WGS sequence"/>
</dbReference>
<evidence type="ECO:0000313" key="10">
    <source>
        <dbReference type="Proteomes" id="UP000460221"/>
    </source>
</evidence>
<comment type="subcellular location">
    <subcellularLocation>
        <location evidence="1 7">Cell membrane</location>
        <topology evidence="1 7">Multi-pass membrane protein</topology>
    </subcellularLocation>
</comment>
<dbReference type="InterPro" id="IPR000515">
    <property type="entry name" value="MetI-like"/>
</dbReference>
<evidence type="ECO:0000256" key="4">
    <source>
        <dbReference type="ARBA" id="ARBA00022692"/>
    </source>
</evidence>
<dbReference type="Pfam" id="PF00528">
    <property type="entry name" value="BPD_transp_1"/>
    <property type="match status" value="1"/>
</dbReference>
<dbReference type="PANTHER" id="PTHR43744:SF8">
    <property type="entry name" value="SN-GLYCEROL-3-PHOSPHATE TRANSPORT SYSTEM PERMEASE PROTEIN UGPE"/>
    <property type="match status" value="1"/>
</dbReference>
<keyword evidence="2 7" id="KW-0813">Transport</keyword>
<gene>
    <name evidence="9" type="ORF">GIS00_05300</name>
</gene>
<evidence type="ECO:0000256" key="6">
    <source>
        <dbReference type="ARBA" id="ARBA00023136"/>
    </source>
</evidence>
<dbReference type="AlphaFoldDB" id="A0A7K1FGX4"/>
<dbReference type="GO" id="GO:0055085">
    <property type="term" value="P:transmembrane transport"/>
    <property type="evidence" value="ECO:0007669"/>
    <property type="project" value="InterPro"/>
</dbReference>
<evidence type="ECO:0000256" key="7">
    <source>
        <dbReference type="RuleBase" id="RU363032"/>
    </source>
</evidence>
<organism evidence="9 10">
    <name type="scientific">Nakamurella alba</name>
    <dbReference type="NCBI Taxonomy" id="2665158"/>
    <lineage>
        <taxon>Bacteria</taxon>
        <taxon>Bacillati</taxon>
        <taxon>Actinomycetota</taxon>
        <taxon>Actinomycetes</taxon>
        <taxon>Nakamurellales</taxon>
        <taxon>Nakamurellaceae</taxon>
        <taxon>Nakamurella</taxon>
    </lineage>
</organism>
<dbReference type="PROSITE" id="PS50928">
    <property type="entry name" value="ABC_TM1"/>
    <property type="match status" value="1"/>
</dbReference>
<keyword evidence="10" id="KW-1185">Reference proteome</keyword>
<feature type="transmembrane region" description="Helical" evidence="7">
    <location>
        <begin position="85"/>
        <end position="107"/>
    </location>
</feature>
<dbReference type="GO" id="GO:0005886">
    <property type="term" value="C:plasma membrane"/>
    <property type="evidence" value="ECO:0007669"/>
    <property type="project" value="UniProtKB-SubCell"/>
</dbReference>
<feature type="transmembrane region" description="Helical" evidence="7">
    <location>
        <begin position="256"/>
        <end position="279"/>
    </location>
</feature>
<dbReference type="EMBL" id="WLYK01000001">
    <property type="protein sequence ID" value="MTD13362.1"/>
    <property type="molecule type" value="Genomic_DNA"/>
</dbReference>
<feature type="transmembrane region" description="Helical" evidence="7">
    <location>
        <begin position="149"/>
        <end position="172"/>
    </location>
</feature>
<accession>A0A7K1FGX4</accession>
<feature type="transmembrane region" description="Helical" evidence="7">
    <location>
        <begin position="193"/>
        <end position="215"/>
    </location>
</feature>
<feature type="domain" description="ABC transmembrane type-1" evidence="8">
    <location>
        <begin position="81"/>
        <end position="275"/>
    </location>
</feature>
<dbReference type="RefSeq" id="WP_154767232.1">
    <property type="nucleotide sequence ID" value="NZ_WLYK01000001.1"/>
</dbReference>
<evidence type="ECO:0000313" key="9">
    <source>
        <dbReference type="EMBL" id="MTD13362.1"/>
    </source>
</evidence>